<gene>
    <name evidence="2" type="ORF">COT91_00675</name>
</gene>
<feature type="domain" description="Transcriptional repressor PaaX-like central Cas2-like" evidence="1">
    <location>
        <begin position="104"/>
        <end position="178"/>
    </location>
</feature>
<name>A0A2H0VEQ6_9BACT</name>
<dbReference type="Pfam" id="PF20803">
    <property type="entry name" value="PaaX_M"/>
    <property type="match status" value="1"/>
</dbReference>
<dbReference type="EMBL" id="PFAJ01000007">
    <property type="protein sequence ID" value="PIR97576.1"/>
    <property type="molecule type" value="Genomic_DNA"/>
</dbReference>
<dbReference type="AlphaFoldDB" id="A0A2H0VEQ6"/>
<comment type="caution">
    <text evidence="2">The sequence shown here is derived from an EMBL/GenBank/DDBJ whole genome shotgun (WGS) entry which is preliminary data.</text>
</comment>
<protein>
    <recommendedName>
        <fullName evidence="1">Transcriptional repressor PaaX-like central Cas2-like domain-containing protein</fullName>
    </recommendedName>
</protein>
<evidence type="ECO:0000259" key="1">
    <source>
        <dbReference type="Pfam" id="PF20803"/>
    </source>
</evidence>
<proteinExistence type="predicted"/>
<reference evidence="3" key="1">
    <citation type="submission" date="2017-09" db="EMBL/GenBank/DDBJ databases">
        <title>Depth-based differentiation of microbial function through sediment-hosted aquifers and enrichment of novel symbionts in the deep terrestrial subsurface.</title>
        <authorList>
            <person name="Probst A.J."/>
            <person name="Ladd B."/>
            <person name="Jarett J.K."/>
            <person name="Geller-Mcgrath D.E."/>
            <person name="Sieber C.M.K."/>
            <person name="Emerson J.B."/>
            <person name="Anantharaman K."/>
            <person name="Thomas B.C."/>
            <person name="Malmstrom R."/>
            <person name="Stieglmeier M."/>
            <person name="Klingl A."/>
            <person name="Woyke T."/>
            <person name="Ryan C.M."/>
            <person name="Banfield J.F."/>
        </authorList>
    </citation>
    <scope>NUCLEOTIDE SEQUENCE [LARGE SCALE GENOMIC DNA]</scope>
</reference>
<evidence type="ECO:0000313" key="3">
    <source>
        <dbReference type="Proteomes" id="UP000230557"/>
    </source>
</evidence>
<dbReference type="Proteomes" id="UP000230557">
    <property type="component" value="Unassembled WGS sequence"/>
</dbReference>
<accession>A0A2H0VEQ6</accession>
<sequence>MINKQKNNKKSKETAKVILQSIGLAALVTSVMVFPGLAHVVKWVEESARESRLRAKRVLNDLQKRKVIKLVKDGSGWKLYLTKKGKNQLKKYQLKDLKVIRPVRWDGMWRMVMFDIPESSKYLRDFIRRKLNTLGFIAIQKSIYMHPFPCKEIVEFFRDYYRLKAGELYIFEARVIEGEKILKKYFKLK</sequence>
<dbReference type="SUPFAM" id="SSF143430">
    <property type="entry name" value="TTP0101/SSO1404-like"/>
    <property type="match status" value="1"/>
</dbReference>
<dbReference type="Gene3D" id="3.30.70.2650">
    <property type="match status" value="1"/>
</dbReference>
<dbReference type="InterPro" id="IPR048846">
    <property type="entry name" value="PaaX-like_central"/>
</dbReference>
<organism evidence="2 3">
    <name type="scientific">Candidatus Doudnabacteria bacterium CG10_big_fil_rev_8_21_14_0_10_41_10</name>
    <dbReference type="NCBI Taxonomy" id="1974551"/>
    <lineage>
        <taxon>Bacteria</taxon>
        <taxon>Candidatus Doudnaibacteriota</taxon>
    </lineage>
</organism>
<evidence type="ECO:0000313" key="2">
    <source>
        <dbReference type="EMBL" id="PIR97576.1"/>
    </source>
</evidence>